<evidence type="ECO:0008006" key="4">
    <source>
        <dbReference type="Google" id="ProtNLM"/>
    </source>
</evidence>
<accession>A0A8A3S4R0</accession>
<dbReference type="Pfam" id="PF12679">
    <property type="entry name" value="ABC2_membrane_2"/>
    <property type="match status" value="1"/>
</dbReference>
<dbReference type="GO" id="GO:0140359">
    <property type="term" value="F:ABC-type transporter activity"/>
    <property type="evidence" value="ECO:0007669"/>
    <property type="project" value="InterPro"/>
</dbReference>
<feature type="transmembrane region" description="Helical" evidence="1">
    <location>
        <begin position="97"/>
        <end position="121"/>
    </location>
</feature>
<keyword evidence="1" id="KW-0812">Transmembrane</keyword>
<gene>
    <name evidence="2" type="ORF">RJ40_06950</name>
</gene>
<dbReference type="GeneID" id="76424088"/>
<dbReference type="Proteomes" id="UP001042704">
    <property type="component" value="Chromosome"/>
</dbReference>
<feature type="transmembrane region" description="Helical" evidence="1">
    <location>
        <begin position="141"/>
        <end position="164"/>
    </location>
</feature>
<sequence>MSSIMTVAQKEARLILMSRQTLISAIIIVAVFSLTMVPTILSIEGEEGNSIDQALFMLPVVIGVFLGYIFTAQVFLREKTEGTIETLLCTPISLRNLWAGKVIGTVVPAYALTLVGVLLIVGTASTLGGETVLPSPPIIAHLLTVVPAFIAAAVGGLGFVQLLLGLKENQIINVIIIFLVIFSFSLMTGLLDPAFGIGWSMVGSLAAVAAVLLLILAWGTRYLNKERIVTTIP</sequence>
<reference evidence="2" key="2">
    <citation type="submission" date="2019-02" db="EMBL/GenBank/DDBJ databases">
        <authorList>
            <person name="Chen S.-C."/>
            <person name="Chien H.-H."/>
            <person name="Lai M.-C."/>
        </authorList>
    </citation>
    <scope>NUCLEOTIDE SEQUENCE</scope>
    <source>
        <strain evidence="2">N2F9704</strain>
    </source>
</reference>
<evidence type="ECO:0000256" key="1">
    <source>
        <dbReference type="SAM" id="Phobius"/>
    </source>
</evidence>
<feature type="transmembrane region" description="Helical" evidence="1">
    <location>
        <begin position="55"/>
        <end position="76"/>
    </location>
</feature>
<feature type="transmembrane region" description="Helical" evidence="1">
    <location>
        <begin position="21"/>
        <end position="43"/>
    </location>
</feature>
<dbReference type="AlphaFoldDB" id="A0A8A3S4R0"/>
<feature type="transmembrane region" description="Helical" evidence="1">
    <location>
        <begin position="171"/>
        <end position="191"/>
    </location>
</feature>
<protein>
    <recommendedName>
        <fullName evidence="4">ABC transporter permease</fullName>
    </recommendedName>
</protein>
<organism evidence="2 3">
    <name type="scientific">Methanofollis aquaemaris</name>
    <dbReference type="NCBI Taxonomy" id="126734"/>
    <lineage>
        <taxon>Archaea</taxon>
        <taxon>Methanobacteriati</taxon>
        <taxon>Methanobacteriota</taxon>
        <taxon>Stenosarchaea group</taxon>
        <taxon>Methanomicrobia</taxon>
        <taxon>Methanomicrobiales</taxon>
        <taxon>Methanomicrobiaceae</taxon>
        <taxon>Methanofollis</taxon>
    </lineage>
</organism>
<evidence type="ECO:0000313" key="2">
    <source>
        <dbReference type="EMBL" id="QSZ67257.1"/>
    </source>
</evidence>
<proteinExistence type="predicted"/>
<feature type="transmembrane region" description="Helical" evidence="1">
    <location>
        <begin position="197"/>
        <end position="218"/>
    </location>
</feature>
<dbReference type="GO" id="GO:0005886">
    <property type="term" value="C:plasma membrane"/>
    <property type="evidence" value="ECO:0007669"/>
    <property type="project" value="UniProtKB-SubCell"/>
</dbReference>
<keyword evidence="3" id="KW-1185">Reference proteome</keyword>
<dbReference type="RefSeq" id="WP_265580146.1">
    <property type="nucleotide sequence ID" value="NZ_CP036172.1"/>
</dbReference>
<name>A0A8A3S4R0_9EURY</name>
<keyword evidence="1" id="KW-1133">Transmembrane helix</keyword>
<dbReference type="KEGG" id="maqe:RJ40_06950"/>
<keyword evidence="1" id="KW-0472">Membrane</keyword>
<dbReference type="EMBL" id="CP036172">
    <property type="protein sequence ID" value="QSZ67257.1"/>
    <property type="molecule type" value="Genomic_DNA"/>
</dbReference>
<evidence type="ECO:0000313" key="3">
    <source>
        <dbReference type="Proteomes" id="UP001042704"/>
    </source>
</evidence>
<reference evidence="2" key="1">
    <citation type="journal article" date="2001" name="Int. J. Syst. Evol. Microbiol.">
        <title>Methanofollis aquaemaris sp. nov., a methanogen isolated from an aquaculture fish pond.</title>
        <authorList>
            <person name="Lai M.C."/>
            <person name="Chen S.C."/>
        </authorList>
    </citation>
    <scope>NUCLEOTIDE SEQUENCE</scope>
    <source>
        <strain evidence="2">N2F9704</strain>
    </source>
</reference>